<dbReference type="AlphaFoldDB" id="A0A533QKG0"/>
<evidence type="ECO:0000313" key="2">
    <source>
        <dbReference type="Proteomes" id="UP000319783"/>
    </source>
</evidence>
<reference evidence="1 2" key="1">
    <citation type="submission" date="2019-04" db="EMBL/GenBank/DDBJ databases">
        <title>Genome of a novel bacterium Candidatus Jettenia ecosi reconstructed from metagenome of an anammox bioreactor.</title>
        <authorList>
            <person name="Mardanov A.V."/>
            <person name="Beletsky A.V."/>
            <person name="Ravin N.V."/>
            <person name="Botchkova E.A."/>
            <person name="Litti Y.V."/>
            <person name="Nozhevnikova A.N."/>
        </authorList>
    </citation>
    <scope>NUCLEOTIDE SEQUENCE [LARGE SCALE GENOMIC DNA]</scope>
    <source>
        <strain evidence="1">J2</strain>
    </source>
</reference>
<accession>A0A533QKG0</accession>
<proteinExistence type="predicted"/>
<protein>
    <submittedName>
        <fullName evidence="1">Uncharacterized protein</fullName>
    </submittedName>
</protein>
<dbReference type="Proteomes" id="UP000319783">
    <property type="component" value="Unassembled WGS sequence"/>
</dbReference>
<organism evidence="1 2">
    <name type="scientific">Candidatus Jettenia ecosi</name>
    <dbReference type="NCBI Taxonomy" id="2494326"/>
    <lineage>
        <taxon>Bacteria</taxon>
        <taxon>Pseudomonadati</taxon>
        <taxon>Planctomycetota</taxon>
        <taxon>Candidatus Brocadiia</taxon>
        <taxon>Candidatus Brocadiales</taxon>
        <taxon>Candidatus Brocadiaceae</taxon>
        <taxon>Candidatus Jettenia</taxon>
    </lineage>
</organism>
<sequence>MGKVPELFLAKKEVIDLGTGEADIMQRAIHNFAPVTIFF</sequence>
<dbReference type="EMBL" id="SULG01000005">
    <property type="protein sequence ID" value="TLD43261.1"/>
    <property type="molecule type" value="Genomic_DNA"/>
</dbReference>
<gene>
    <name evidence="1" type="ORF">JETT_0430</name>
</gene>
<evidence type="ECO:0000313" key="1">
    <source>
        <dbReference type="EMBL" id="TLD43261.1"/>
    </source>
</evidence>
<comment type="caution">
    <text evidence="1">The sequence shown here is derived from an EMBL/GenBank/DDBJ whole genome shotgun (WGS) entry which is preliminary data.</text>
</comment>
<name>A0A533QKG0_9BACT</name>